<evidence type="ECO:0000313" key="5">
    <source>
        <dbReference type="Proteomes" id="UP000199632"/>
    </source>
</evidence>
<dbReference type="STRING" id="137265.SAMN05421684_1696"/>
<dbReference type="AlphaFoldDB" id="A0A1H3MXU2"/>
<reference evidence="5" key="1">
    <citation type="submission" date="2016-10" db="EMBL/GenBank/DDBJ databases">
        <authorList>
            <person name="Varghese N."/>
            <person name="Submissions S."/>
        </authorList>
    </citation>
    <scope>NUCLEOTIDE SEQUENCE [LARGE SCALE GENOMIC DNA]</scope>
    <source>
        <strain evidence="5">DSM 44718</strain>
    </source>
</reference>
<feature type="compositionally biased region" description="Low complexity" evidence="1">
    <location>
        <begin position="68"/>
        <end position="78"/>
    </location>
</feature>
<feature type="transmembrane region" description="Helical" evidence="2">
    <location>
        <begin position="206"/>
        <end position="225"/>
    </location>
</feature>
<evidence type="ECO:0008006" key="6">
    <source>
        <dbReference type="Google" id="ProtNLM"/>
    </source>
</evidence>
<dbReference type="Proteomes" id="UP000199632">
    <property type="component" value="Unassembled WGS sequence"/>
</dbReference>
<accession>A0A1H3MXU2</accession>
<protein>
    <recommendedName>
        <fullName evidence="6">LPXTG-motif cell wall anchor domain-containing protein</fullName>
    </recommendedName>
</protein>
<keyword evidence="5" id="KW-1185">Reference proteome</keyword>
<keyword evidence="2" id="KW-0812">Transmembrane</keyword>
<organism evidence="4 5">
    <name type="scientific">Asanoa ishikariensis</name>
    <dbReference type="NCBI Taxonomy" id="137265"/>
    <lineage>
        <taxon>Bacteria</taxon>
        <taxon>Bacillati</taxon>
        <taxon>Actinomycetota</taxon>
        <taxon>Actinomycetes</taxon>
        <taxon>Micromonosporales</taxon>
        <taxon>Micromonosporaceae</taxon>
        <taxon>Asanoa</taxon>
    </lineage>
</organism>
<evidence type="ECO:0000256" key="2">
    <source>
        <dbReference type="SAM" id="Phobius"/>
    </source>
</evidence>
<sequence>MGKLRTRVGLGAAVVGFALALSSPAFADGARFQITSPQTGSTISNTPTVRGIGQPGARVAVEALSQRNNDNNHWNNGNGQPGNNGPGNNQPGNGPGNNGPGNNGPGNNQPGNGASNGPGNNQPGNNGNQWNNERPTESDAAAAGTCNTTVGQNGYWSCTISPRLRPGTYRVVARQSIPGGGNEVSSVDNLTVPGGALPVTPGPDPVPVVAGGLVLLAGGAIVIAATRTRRRGKHAA</sequence>
<feature type="chain" id="PRO_5011575735" description="LPXTG-motif cell wall anchor domain-containing protein" evidence="3">
    <location>
        <begin position="28"/>
        <end position="236"/>
    </location>
</feature>
<keyword evidence="2" id="KW-0472">Membrane</keyword>
<evidence type="ECO:0000256" key="1">
    <source>
        <dbReference type="SAM" id="MobiDB-lite"/>
    </source>
</evidence>
<dbReference type="RefSeq" id="WP_176984810.1">
    <property type="nucleotide sequence ID" value="NZ_BOND01000028.1"/>
</dbReference>
<evidence type="ECO:0000313" key="4">
    <source>
        <dbReference type="EMBL" id="SDY81547.1"/>
    </source>
</evidence>
<feature type="signal peptide" evidence="3">
    <location>
        <begin position="1"/>
        <end position="27"/>
    </location>
</feature>
<feature type="compositionally biased region" description="Low complexity" evidence="1">
    <location>
        <begin position="105"/>
        <end position="132"/>
    </location>
</feature>
<keyword evidence="3" id="KW-0732">Signal</keyword>
<proteinExistence type="predicted"/>
<feature type="compositionally biased region" description="Gly residues" evidence="1">
    <location>
        <begin position="93"/>
        <end position="104"/>
    </location>
</feature>
<feature type="region of interest" description="Disordered" evidence="1">
    <location>
        <begin position="68"/>
        <end position="141"/>
    </location>
</feature>
<keyword evidence="2" id="KW-1133">Transmembrane helix</keyword>
<name>A0A1H3MXU2_9ACTN</name>
<dbReference type="EMBL" id="FNQB01000001">
    <property type="protein sequence ID" value="SDY81547.1"/>
    <property type="molecule type" value="Genomic_DNA"/>
</dbReference>
<evidence type="ECO:0000256" key="3">
    <source>
        <dbReference type="SAM" id="SignalP"/>
    </source>
</evidence>
<gene>
    <name evidence="4" type="ORF">SAMN05421684_1696</name>
</gene>